<dbReference type="RefSeq" id="WP_104871991.1">
    <property type="nucleotide sequence ID" value="NZ_PUAP01000028.1"/>
</dbReference>
<keyword evidence="3" id="KW-0547">Nucleotide-binding</keyword>
<protein>
    <submittedName>
        <fullName evidence="6">Multidrug ABC transporter ATP-binding protein</fullName>
    </submittedName>
</protein>
<comment type="caution">
    <text evidence="6">The sequence shown here is derived from an EMBL/GenBank/DDBJ whole genome shotgun (WGS) entry which is preliminary data.</text>
</comment>
<dbReference type="Proteomes" id="UP000237934">
    <property type="component" value="Unassembled WGS sequence"/>
</dbReference>
<dbReference type="EMBL" id="PUAP01000028">
    <property type="protein sequence ID" value="PQF22689.1"/>
    <property type="molecule type" value="Genomic_DNA"/>
</dbReference>
<dbReference type="PANTHER" id="PTHR43335">
    <property type="entry name" value="ABC TRANSPORTER, ATP-BINDING PROTEIN"/>
    <property type="match status" value="1"/>
</dbReference>
<evidence type="ECO:0000256" key="2">
    <source>
        <dbReference type="ARBA" id="ARBA00022448"/>
    </source>
</evidence>
<dbReference type="PROSITE" id="PS00211">
    <property type="entry name" value="ABC_TRANSPORTER_1"/>
    <property type="match status" value="1"/>
</dbReference>
<keyword evidence="4 6" id="KW-0067">ATP-binding</keyword>
<dbReference type="SMART" id="SM00382">
    <property type="entry name" value="AAA"/>
    <property type="match status" value="1"/>
</dbReference>
<dbReference type="InterPro" id="IPR003439">
    <property type="entry name" value="ABC_transporter-like_ATP-bd"/>
</dbReference>
<dbReference type="GO" id="GO:0016887">
    <property type="term" value="F:ATP hydrolysis activity"/>
    <property type="evidence" value="ECO:0007669"/>
    <property type="project" value="InterPro"/>
</dbReference>
<evidence type="ECO:0000256" key="1">
    <source>
        <dbReference type="ARBA" id="ARBA00005417"/>
    </source>
</evidence>
<gene>
    <name evidence="6" type="ORF">CUS89_09875</name>
</gene>
<evidence type="ECO:0000313" key="7">
    <source>
        <dbReference type="Proteomes" id="UP000237934"/>
    </source>
</evidence>
<dbReference type="InterPro" id="IPR003593">
    <property type="entry name" value="AAA+_ATPase"/>
</dbReference>
<evidence type="ECO:0000256" key="3">
    <source>
        <dbReference type="ARBA" id="ARBA00022741"/>
    </source>
</evidence>
<sequence length="230" mass="25819">MAFLEIKEVTVERKKQRILNEVTISAELGDVVGFIGQNGSGKTMLFKAICGFIRLSKGKIKVGEETIGKEVDFPSHTGMLIENPGFIGSMTGFDNLYSLSLLTDNVKKDEIVELLTLVGLLDKQKVKVANYSLGMKQRLGIAQALMGDPTMIILDEPFNGLDNQGIELLIEIIEELKLRNKLVLLTSHRNEDLQRVCTKFYQVDRGSFSRIEVSNDEKKVKFSFFVWAVQ</sequence>
<evidence type="ECO:0000256" key="4">
    <source>
        <dbReference type="ARBA" id="ARBA00022840"/>
    </source>
</evidence>
<dbReference type="SUPFAM" id="SSF52540">
    <property type="entry name" value="P-loop containing nucleoside triphosphate hydrolases"/>
    <property type="match status" value="1"/>
</dbReference>
<dbReference type="GO" id="GO:0005524">
    <property type="term" value="F:ATP binding"/>
    <property type="evidence" value="ECO:0007669"/>
    <property type="project" value="UniProtKB-KW"/>
</dbReference>
<dbReference type="PANTHER" id="PTHR43335:SF4">
    <property type="entry name" value="ABC TRANSPORTER, ATP-BINDING PROTEIN"/>
    <property type="match status" value="1"/>
</dbReference>
<feature type="domain" description="ABC transporter" evidence="5">
    <location>
        <begin position="4"/>
        <end position="230"/>
    </location>
</feature>
<reference evidence="6 7" key="1">
    <citation type="journal article" date="2018" name="Pathog. Dis.">
        <title>Whole-genome sequencing based characterization of antimicrobial resistance in Enterococcus.</title>
        <authorList>
            <person name="Tyson G."/>
        </authorList>
    </citation>
    <scope>NUCLEOTIDE SEQUENCE [LARGE SCALE GENOMIC DNA]</scope>
    <source>
        <strain evidence="6 7">CVM N55263</strain>
    </source>
</reference>
<dbReference type="InterPro" id="IPR017871">
    <property type="entry name" value="ABC_transporter-like_CS"/>
</dbReference>
<dbReference type="Pfam" id="PF00005">
    <property type="entry name" value="ABC_tran"/>
    <property type="match status" value="1"/>
</dbReference>
<evidence type="ECO:0000313" key="6">
    <source>
        <dbReference type="EMBL" id="PQF22689.1"/>
    </source>
</evidence>
<comment type="similarity">
    <text evidence="1">Belongs to the ABC transporter superfamily.</text>
</comment>
<proteinExistence type="inferred from homology"/>
<dbReference type="AlphaFoldDB" id="A0A2S7RSR5"/>
<name>A0A2S7RSR5_ENTMU</name>
<dbReference type="InterPro" id="IPR027417">
    <property type="entry name" value="P-loop_NTPase"/>
</dbReference>
<dbReference type="PROSITE" id="PS50893">
    <property type="entry name" value="ABC_TRANSPORTER_2"/>
    <property type="match status" value="1"/>
</dbReference>
<accession>A0A2S7RSR5</accession>
<evidence type="ECO:0000259" key="5">
    <source>
        <dbReference type="PROSITE" id="PS50893"/>
    </source>
</evidence>
<dbReference type="Gene3D" id="3.40.50.300">
    <property type="entry name" value="P-loop containing nucleotide triphosphate hydrolases"/>
    <property type="match status" value="1"/>
</dbReference>
<keyword evidence="2" id="KW-0813">Transport</keyword>
<organism evidence="6 7">
    <name type="scientific">Enterococcus mundtii</name>
    <dbReference type="NCBI Taxonomy" id="53346"/>
    <lineage>
        <taxon>Bacteria</taxon>
        <taxon>Bacillati</taxon>
        <taxon>Bacillota</taxon>
        <taxon>Bacilli</taxon>
        <taxon>Lactobacillales</taxon>
        <taxon>Enterococcaceae</taxon>
        <taxon>Enterococcus</taxon>
    </lineage>
</organism>